<feature type="compositionally biased region" description="Basic and acidic residues" evidence="1">
    <location>
        <begin position="446"/>
        <end position="461"/>
    </location>
</feature>
<dbReference type="Proteomes" id="UP001578633">
    <property type="component" value="Chromosome 5"/>
</dbReference>
<gene>
    <name evidence="2" type="ORF">ACET3X_006298</name>
</gene>
<sequence length="461" mass="52082">MPPTMRVPTVEFRSLLLPPVRIPIRALQTVYRPQYVSHIARPACPAPRLEQRRALNLYKTAKARTVLGQHKVLTFSPYTYPALKTLKHEVKLWETSKHGSKRGVIAEKISLQELYDSHVKEGQFIWCMDALDKGMAQEFLVEEGEGESKSEGKANKSLPERLTAFSTAKAHTFSMPTPKKGRPLAGLKNIVFTDTSPVSYFRLSIDRAFQFLEAGCAVEFRLRLQGKMLRKEERIKAADHRRWQWMHSYFPHLRPDFIMKAMPADTIYLIDPVSDGRVVQWVASRPDKLGNEASLNQRLFNVRSSVVRSIKEGTQSMLPKIMREQLKESGVDLYSTNTGLPKEQAREKYGRGGSATYGAEEKKWLRKFKREDAETDAFMLPDPELQEQGPVIKMGDDTPDPRTRLSKSGWVTRGRIGGALNAQKKEAKALKKAKYNKKSGSAGDGDDSKSLGDGDDSKKES</sequence>
<protein>
    <submittedName>
        <fullName evidence="2">Uncharacterized protein</fullName>
    </submittedName>
</protein>
<evidence type="ECO:0000256" key="1">
    <source>
        <dbReference type="SAM" id="MobiDB-lite"/>
    </source>
</evidence>
<proteinExistence type="predicted"/>
<reference evidence="2 3" key="1">
    <citation type="submission" date="2024-09" db="EMBL/GenBank/DDBJ databases">
        <title>T2T genomes of carrot and Alternaria dauci and their utility for understanding host-pathogen interaction during carrot leaf blight disease.</title>
        <authorList>
            <person name="Liu W."/>
            <person name="Xu S."/>
            <person name="Ou C."/>
            <person name="Liu X."/>
            <person name="Zhuang F."/>
            <person name="Deng X.W."/>
        </authorList>
    </citation>
    <scope>NUCLEOTIDE SEQUENCE [LARGE SCALE GENOMIC DNA]</scope>
    <source>
        <strain evidence="2 3">A2016</strain>
    </source>
</reference>
<dbReference type="RefSeq" id="XP_069306658.1">
    <property type="nucleotide sequence ID" value="XM_069452494.1"/>
</dbReference>
<feature type="compositionally biased region" description="Basic and acidic residues" evidence="1">
    <location>
        <begin position="394"/>
        <end position="403"/>
    </location>
</feature>
<name>A0ABR3UI92_9PLEO</name>
<dbReference type="EMBL" id="JBHGVX010000005">
    <property type="protein sequence ID" value="KAL1796074.1"/>
    <property type="molecule type" value="Genomic_DNA"/>
</dbReference>
<evidence type="ECO:0000313" key="3">
    <source>
        <dbReference type="Proteomes" id="UP001578633"/>
    </source>
</evidence>
<organism evidence="2 3">
    <name type="scientific">Alternaria dauci</name>
    <dbReference type="NCBI Taxonomy" id="48095"/>
    <lineage>
        <taxon>Eukaryota</taxon>
        <taxon>Fungi</taxon>
        <taxon>Dikarya</taxon>
        <taxon>Ascomycota</taxon>
        <taxon>Pezizomycotina</taxon>
        <taxon>Dothideomycetes</taxon>
        <taxon>Pleosporomycetidae</taxon>
        <taxon>Pleosporales</taxon>
        <taxon>Pleosporineae</taxon>
        <taxon>Pleosporaceae</taxon>
        <taxon>Alternaria</taxon>
        <taxon>Alternaria sect. Porri</taxon>
    </lineage>
</organism>
<accession>A0ABR3UI92</accession>
<feature type="region of interest" description="Disordered" evidence="1">
    <location>
        <begin position="387"/>
        <end position="461"/>
    </location>
</feature>
<keyword evidence="3" id="KW-1185">Reference proteome</keyword>
<dbReference type="GeneID" id="96086620"/>
<comment type="caution">
    <text evidence="2">The sequence shown here is derived from an EMBL/GenBank/DDBJ whole genome shotgun (WGS) entry which is preliminary data.</text>
</comment>
<evidence type="ECO:0000313" key="2">
    <source>
        <dbReference type="EMBL" id="KAL1796074.1"/>
    </source>
</evidence>